<protein>
    <recommendedName>
        <fullName evidence="1">Serine acetyltransferase</fullName>
    </recommendedName>
</protein>
<reference evidence="7" key="1">
    <citation type="journal article" date="2019" name="Int. J. Syst. Evol. Microbiol.">
        <title>The Global Catalogue of Microorganisms (GCM) 10K type strain sequencing project: providing services to taxonomists for standard genome sequencing and annotation.</title>
        <authorList>
            <consortium name="The Broad Institute Genomics Platform"/>
            <consortium name="The Broad Institute Genome Sequencing Center for Infectious Disease"/>
            <person name="Wu L."/>
            <person name="Ma J."/>
        </authorList>
    </citation>
    <scope>NUCLEOTIDE SEQUENCE [LARGE SCALE GENOMIC DNA]</scope>
    <source>
        <strain evidence="7">CGMCC 1.15461</strain>
    </source>
</reference>
<evidence type="ECO:0000256" key="4">
    <source>
        <dbReference type="ARBA" id="ARBA00023315"/>
    </source>
</evidence>
<evidence type="ECO:0000313" key="7">
    <source>
        <dbReference type="Proteomes" id="UP000615760"/>
    </source>
</evidence>
<dbReference type="Pfam" id="PF06426">
    <property type="entry name" value="SATase_N"/>
    <property type="match status" value="1"/>
</dbReference>
<organism evidence="6 7">
    <name type="scientific">Flavobacterium suaedae</name>
    <dbReference type="NCBI Taxonomy" id="1767027"/>
    <lineage>
        <taxon>Bacteria</taxon>
        <taxon>Pseudomonadati</taxon>
        <taxon>Bacteroidota</taxon>
        <taxon>Flavobacteriia</taxon>
        <taxon>Flavobacteriales</taxon>
        <taxon>Flavobacteriaceae</taxon>
        <taxon>Flavobacterium</taxon>
    </lineage>
</organism>
<dbReference type="Gene3D" id="2.160.10.10">
    <property type="entry name" value="Hexapeptide repeat proteins"/>
    <property type="match status" value="1"/>
</dbReference>
<feature type="domain" description="Serine acetyltransferase N-terminal" evidence="5">
    <location>
        <begin position="57"/>
        <end position="119"/>
    </location>
</feature>
<keyword evidence="4" id="KW-0012">Acyltransferase</keyword>
<evidence type="ECO:0000259" key="5">
    <source>
        <dbReference type="Pfam" id="PF06426"/>
    </source>
</evidence>
<evidence type="ECO:0000313" key="6">
    <source>
        <dbReference type="EMBL" id="GGB80075.1"/>
    </source>
</evidence>
<comment type="caution">
    <text evidence="6">The sequence shown here is derived from an EMBL/GenBank/DDBJ whole genome shotgun (WGS) entry which is preliminary data.</text>
</comment>
<dbReference type="Proteomes" id="UP000615760">
    <property type="component" value="Unassembled WGS sequence"/>
</dbReference>
<dbReference type="InterPro" id="IPR053376">
    <property type="entry name" value="Serine_acetyltransferase"/>
</dbReference>
<dbReference type="PANTHER" id="PTHR42811">
    <property type="entry name" value="SERINE ACETYLTRANSFERASE"/>
    <property type="match status" value="1"/>
</dbReference>
<keyword evidence="3" id="KW-0808">Transferase</keyword>
<dbReference type="CDD" id="cd03354">
    <property type="entry name" value="LbH_SAT"/>
    <property type="match status" value="1"/>
</dbReference>
<gene>
    <name evidence="6" type="ORF">GCM10007424_20270</name>
</gene>
<dbReference type="EMBL" id="BMJE01000005">
    <property type="protein sequence ID" value="GGB80075.1"/>
    <property type="molecule type" value="Genomic_DNA"/>
</dbReference>
<name>A0ABQ1JW58_9FLAO</name>
<dbReference type="NCBIfam" id="NF041874">
    <property type="entry name" value="EPS_EpsC"/>
    <property type="match status" value="1"/>
</dbReference>
<dbReference type="InterPro" id="IPR010493">
    <property type="entry name" value="Ser_AcTrfase_N"/>
</dbReference>
<keyword evidence="2" id="KW-0028">Amino-acid biosynthesis</keyword>
<dbReference type="InterPro" id="IPR042122">
    <property type="entry name" value="Ser_AcTrfase_N_sf"/>
</dbReference>
<dbReference type="InterPro" id="IPR011004">
    <property type="entry name" value="Trimer_LpxA-like_sf"/>
</dbReference>
<evidence type="ECO:0000256" key="1">
    <source>
        <dbReference type="ARBA" id="ARBA00018522"/>
    </source>
</evidence>
<proteinExistence type="predicted"/>
<dbReference type="InterPro" id="IPR045304">
    <property type="entry name" value="LbH_SAT"/>
</dbReference>
<accession>A0ABQ1JW58</accession>
<dbReference type="RefSeq" id="WP_188621179.1">
    <property type="nucleotide sequence ID" value="NZ_BMJE01000005.1"/>
</dbReference>
<evidence type="ECO:0000256" key="2">
    <source>
        <dbReference type="ARBA" id="ARBA00022605"/>
    </source>
</evidence>
<evidence type="ECO:0000256" key="3">
    <source>
        <dbReference type="ARBA" id="ARBA00022679"/>
    </source>
</evidence>
<sequence>MKHPIYKANYLHSGLLPDKAQAGLWVEEFFKWLFCIGPAYADYHYFLKKEQELEKMLLQLLELSGYDKEKASVFISELKSKVTVLHEKLEDDLKAIFEFDPAAKSRTEVLLSYPGFFAIAIYRLAHELWVNDVPILPRLISEYIHGKTGIDIHPGATIGERFFIDHGTGIVIGETTIVGNDVKLYQGVTLGALSVNKEDAAIKRHPTIGNNVTIYANATILGGKTVIGDDSVIGGNVWMTNSIPAHSLVYHKSEVTIKTKESFPEPLNFVI</sequence>
<dbReference type="Gene3D" id="1.10.3130.10">
    <property type="entry name" value="serine acetyltransferase, domain 1"/>
    <property type="match status" value="1"/>
</dbReference>
<keyword evidence="7" id="KW-1185">Reference proteome</keyword>
<dbReference type="SUPFAM" id="SSF51161">
    <property type="entry name" value="Trimeric LpxA-like enzymes"/>
    <property type="match status" value="1"/>
</dbReference>